<dbReference type="AlphaFoldDB" id="A0A8I6TGF6"/>
<feature type="region of interest" description="Disordered" evidence="1">
    <location>
        <begin position="252"/>
        <end position="272"/>
    </location>
</feature>
<dbReference type="OrthoDB" id="6608749at2759"/>
<dbReference type="Proteomes" id="UP000494040">
    <property type="component" value="Unassembled WGS sequence"/>
</dbReference>
<reference evidence="2" key="1">
    <citation type="submission" date="2022-01" db="UniProtKB">
        <authorList>
            <consortium name="EnsemblMetazoa"/>
        </authorList>
    </citation>
    <scope>IDENTIFICATION</scope>
</reference>
<proteinExistence type="predicted"/>
<dbReference type="KEGG" id="clec:106670048"/>
<accession>A0A8I6TGF6</accession>
<protein>
    <submittedName>
        <fullName evidence="2">Uncharacterized protein</fullName>
    </submittedName>
</protein>
<name>A0A8I6TGF6_CIMLE</name>
<evidence type="ECO:0000313" key="3">
    <source>
        <dbReference type="Proteomes" id="UP000494040"/>
    </source>
</evidence>
<evidence type="ECO:0000313" key="2">
    <source>
        <dbReference type="EnsemblMetazoa" id="XP_014255563.1"/>
    </source>
</evidence>
<organism evidence="2 3">
    <name type="scientific">Cimex lectularius</name>
    <name type="common">Bed bug</name>
    <name type="synonym">Acanthia lectularia</name>
    <dbReference type="NCBI Taxonomy" id="79782"/>
    <lineage>
        <taxon>Eukaryota</taxon>
        <taxon>Metazoa</taxon>
        <taxon>Ecdysozoa</taxon>
        <taxon>Arthropoda</taxon>
        <taxon>Hexapoda</taxon>
        <taxon>Insecta</taxon>
        <taxon>Pterygota</taxon>
        <taxon>Neoptera</taxon>
        <taxon>Paraneoptera</taxon>
        <taxon>Hemiptera</taxon>
        <taxon>Heteroptera</taxon>
        <taxon>Panheteroptera</taxon>
        <taxon>Cimicomorpha</taxon>
        <taxon>Cimicidae</taxon>
        <taxon>Cimex</taxon>
    </lineage>
</organism>
<evidence type="ECO:0000256" key="1">
    <source>
        <dbReference type="SAM" id="MobiDB-lite"/>
    </source>
</evidence>
<dbReference type="RefSeq" id="XP_014255563.1">
    <property type="nucleotide sequence ID" value="XM_014400077.2"/>
</dbReference>
<dbReference type="GeneID" id="106670048"/>
<keyword evidence="3" id="KW-1185">Reference proteome</keyword>
<dbReference type="EnsemblMetazoa" id="XM_014400077.2">
    <property type="protein sequence ID" value="XP_014255563.1"/>
    <property type="gene ID" value="LOC106670048"/>
</dbReference>
<sequence length="299" mass="35072">MRGSSGPFPSTSRDSGRRSARKLEYKEWKVLRWEDPKRYHKYYHYKSGSYYRKKKLRFLFETTLKPLFYSLILLPFYKNKHHMRCLTCLKLVMEDNDRKQHESTEKAQIEVNVSKYPNGDTLQRERRYHARRNKALAVTSPTVLSPENTQSPDLELLSRRFVADHGDTFSTLPVQMKLKTFGERFTKNSCVQTSPVSSHKSENPCDQEDGEKFQEIQKVKAEVKQLSTMYVKLPPEDCCDTACQPSAITKEKSTIDMEPKDHELEKLNNNKEEKDEKEDYPCIVDCLYYSMQCCDCSII</sequence>